<gene>
    <name evidence="1" type="ORF">MELIAE_LOCUS594</name>
</gene>
<proteinExistence type="predicted"/>
<name>A0A9P0AP38_BRAAE</name>
<reference evidence="1" key="1">
    <citation type="submission" date="2021-12" db="EMBL/GenBank/DDBJ databases">
        <authorList>
            <person name="King R."/>
        </authorList>
    </citation>
    <scope>NUCLEOTIDE SEQUENCE</scope>
</reference>
<accession>A0A9P0AP38</accession>
<dbReference type="EMBL" id="OV121132">
    <property type="protein sequence ID" value="CAH0546423.1"/>
    <property type="molecule type" value="Genomic_DNA"/>
</dbReference>
<evidence type="ECO:0000313" key="1">
    <source>
        <dbReference type="EMBL" id="CAH0546423.1"/>
    </source>
</evidence>
<sequence>MGKIHSRNENVPRNYFDEWMGRLTCDVTGDLVYWRLKFYYVQIISENFFALR</sequence>
<evidence type="ECO:0000313" key="2">
    <source>
        <dbReference type="Proteomes" id="UP001154078"/>
    </source>
</evidence>
<dbReference type="Proteomes" id="UP001154078">
    <property type="component" value="Chromosome 1"/>
</dbReference>
<keyword evidence="2" id="KW-1185">Reference proteome</keyword>
<dbReference type="AlphaFoldDB" id="A0A9P0AP38"/>
<protein>
    <submittedName>
        <fullName evidence="1">Uncharacterized protein</fullName>
    </submittedName>
</protein>
<organism evidence="1 2">
    <name type="scientific">Brassicogethes aeneus</name>
    <name type="common">Rape pollen beetle</name>
    <name type="synonym">Meligethes aeneus</name>
    <dbReference type="NCBI Taxonomy" id="1431903"/>
    <lineage>
        <taxon>Eukaryota</taxon>
        <taxon>Metazoa</taxon>
        <taxon>Ecdysozoa</taxon>
        <taxon>Arthropoda</taxon>
        <taxon>Hexapoda</taxon>
        <taxon>Insecta</taxon>
        <taxon>Pterygota</taxon>
        <taxon>Neoptera</taxon>
        <taxon>Endopterygota</taxon>
        <taxon>Coleoptera</taxon>
        <taxon>Polyphaga</taxon>
        <taxon>Cucujiformia</taxon>
        <taxon>Nitidulidae</taxon>
        <taxon>Meligethinae</taxon>
        <taxon>Brassicogethes</taxon>
    </lineage>
</organism>